<evidence type="ECO:0000313" key="2">
    <source>
        <dbReference type="EMBL" id="KIL77126.1"/>
    </source>
</evidence>
<accession>A0ABR5AQU5</accession>
<sequence>MNIQIGNKALSWFKEEMDVHRGDSIRFFVRYGGSSPLHEGFSLGVTKDEPMEIGAQTEIDGIVYFVEQADLWYFDGHDLHVEYNEQLNEPRYQYVQPS</sequence>
<dbReference type="RefSeq" id="WP_041100951.1">
    <property type="nucleotide sequence ID" value="NZ_JARTHD010000019.1"/>
</dbReference>
<keyword evidence="3" id="KW-1185">Reference proteome</keyword>
<reference evidence="2 3" key="1">
    <citation type="submission" date="2015-01" db="EMBL/GenBank/DDBJ databases">
        <title>Genome Assembly of Bacillus badius MTCC 1458.</title>
        <authorList>
            <person name="Verma A."/>
            <person name="Khatri I."/>
            <person name="Mual P."/>
            <person name="Subramanian S."/>
            <person name="Krishnamurthi S."/>
        </authorList>
    </citation>
    <scope>NUCLEOTIDE SEQUENCE [LARGE SCALE GENOMIC DNA]</scope>
    <source>
        <strain evidence="2 3">MTCC 1458</strain>
    </source>
</reference>
<dbReference type="InterPro" id="IPR035903">
    <property type="entry name" value="HesB-like_dom_sf"/>
</dbReference>
<dbReference type="PIRSF" id="PIRSF034852">
    <property type="entry name" value="UCP034852"/>
    <property type="match status" value="1"/>
</dbReference>
<name>A0ABR5AQU5_BACBA</name>
<evidence type="ECO:0008006" key="4">
    <source>
        <dbReference type="Google" id="ProtNLM"/>
    </source>
</evidence>
<gene>
    <name evidence="2" type="ORF">SD77_1731</name>
</gene>
<comment type="similarity">
    <text evidence="1">Belongs to the HesB/IscA family.</text>
</comment>
<evidence type="ECO:0000256" key="1">
    <source>
        <dbReference type="ARBA" id="ARBA00006718"/>
    </source>
</evidence>
<protein>
    <recommendedName>
        <fullName evidence="4">FeS cluster biogenesis domain-containing protein</fullName>
    </recommendedName>
</protein>
<dbReference type="SUPFAM" id="SSF89360">
    <property type="entry name" value="HesB-like domain"/>
    <property type="match status" value="1"/>
</dbReference>
<comment type="caution">
    <text evidence="2">The sequence shown here is derived from an EMBL/GenBank/DDBJ whole genome shotgun (WGS) entry which is preliminary data.</text>
</comment>
<dbReference type="EMBL" id="JXLP01000017">
    <property type="protein sequence ID" value="KIL77126.1"/>
    <property type="molecule type" value="Genomic_DNA"/>
</dbReference>
<proteinExistence type="inferred from homology"/>
<evidence type="ECO:0000313" key="3">
    <source>
        <dbReference type="Proteomes" id="UP000031982"/>
    </source>
</evidence>
<dbReference type="Proteomes" id="UP000031982">
    <property type="component" value="Unassembled WGS sequence"/>
</dbReference>
<organism evidence="2 3">
    <name type="scientific">Bacillus badius</name>
    <dbReference type="NCBI Taxonomy" id="1455"/>
    <lineage>
        <taxon>Bacteria</taxon>
        <taxon>Bacillati</taxon>
        <taxon>Bacillota</taxon>
        <taxon>Bacilli</taxon>
        <taxon>Bacillales</taxon>
        <taxon>Bacillaceae</taxon>
        <taxon>Pseudobacillus</taxon>
    </lineage>
</organism>
<dbReference type="InterPro" id="IPR008326">
    <property type="entry name" value="PdhI-like"/>
</dbReference>